<protein>
    <submittedName>
        <fullName evidence="2">Hydroxysqualene dehydroxylase HpnE</fullName>
        <ecNumber evidence="2">1.17.8.1</ecNumber>
    </submittedName>
</protein>
<dbReference type="PANTHER" id="PTHR42923">
    <property type="entry name" value="PROTOPORPHYRINOGEN OXIDASE"/>
    <property type="match status" value="1"/>
</dbReference>
<dbReference type="Proteomes" id="UP001165667">
    <property type="component" value="Unassembled WGS sequence"/>
</dbReference>
<dbReference type="NCBIfam" id="TIGR03467">
    <property type="entry name" value="HpnE"/>
    <property type="match status" value="1"/>
</dbReference>
<dbReference type="InterPro" id="IPR017830">
    <property type="entry name" value="SQase_HpnE"/>
</dbReference>
<evidence type="ECO:0000259" key="1">
    <source>
        <dbReference type="Pfam" id="PF01593"/>
    </source>
</evidence>
<keyword evidence="2" id="KW-0560">Oxidoreductase</keyword>
<accession>A0AA41YT18</accession>
<name>A0AA41YT18_9HYPH</name>
<dbReference type="AlphaFoldDB" id="A0AA41YT18"/>
<gene>
    <name evidence="2" type="primary">hpnE</name>
    <name evidence="2" type="ORF">M8523_06290</name>
</gene>
<dbReference type="EC" id="1.17.8.1" evidence="2"/>
<proteinExistence type="predicted"/>
<organism evidence="2 3">
    <name type="scientific">Lichenifustis flavocetrariae</name>
    <dbReference type="NCBI Taxonomy" id="2949735"/>
    <lineage>
        <taxon>Bacteria</taxon>
        <taxon>Pseudomonadati</taxon>
        <taxon>Pseudomonadota</taxon>
        <taxon>Alphaproteobacteria</taxon>
        <taxon>Hyphomicrobiales</taxon>
        <taxon>Lichenihabitantaceae</taxon>
        <taxon>Lichenifustis</taxon>
    </lineage>
</organism>
<dbReference type="InterPro" id="IPR036188">
    <property type="entry name" value="FAD/NAD-bd_sf"/>
</dbReference>
<comment type="caution">
    <text evidence="2">The sequence shown here is derived from an EMBL/GenBank/DDBJ whole genome shotgun (WGS) entry which is preliminary data.</text>
</comment>
<dbReference type="PANTHER" id="PTHR42923:SF47">
    <property type="entry name" value="BLR3003 PROTEIN"/>
    <property type="match status" value="1"/>
</dbReference>
<dbReference type="Gene3D" id="3.50.50.60">
    <property type="entry name" value="FAD/NAD(P)-binding domain"/>
    <property type="match status" value="1"/>
</dbReference>
<dbReference type="GO" id="GO:0016491">
    <property type="term" value="F:oxidoreductase activity"/>
    <property type="evidence" value="ECO:0007669"/>
    <property type="project" value="UniProtKB-KW"/>
</dbReference>
<sequence>MPDGTVHVVGAGLAGLSAALALDPQRFNIVVHEAARHAGGRCRSYFDRELGIAIDNGNHLVLSGNTAVRDHLRLVGAEDKMSGPAEAVFDFMDLATGERWQVRPNAGPIPWWIFATGRRVPGTTWFDYLALAKLLRAKSATPIAAAMPCRGALYDKLWRPFLVAALNTEPAASASGLAANVIRETLAKGGAACRPLIAHDGLAEAFVDPALALLGRRGVTVGFDRRLRGIAIENGRAVGLDFGGDTVALGPDDRVILAVTAPVAKILLPDLSVPTAFRSIVNAHFLAEAPPGFPAMLGTINSASEWIFRFPGRLSVTISDADRFLGRDKDELAVEIWREVAAATGLPADPVPRHKIITEKRATFAALPEEDAKRPAPGTALANVVLAGDWVQNGLPSTIEGSLRSGKAAVRALLAA</sequence>
<feature type="domain" description="Amine oxidase" evidence="1">
    <location>
        <begin position="13"/>
        <end position="414"/>
    </location>
</feature>
<evidence type="ECO:0000313" key="2">
    <source>
        <dbReference type="EMBL" id="MCW6507629.1"/>
    </source>
</evidence>
<dbReference type="EMBL" id="JAMOIM010000003">
    <property type="protein sequence ID" value="MCW6507629.1"/>
    <property type="molecule type" value="Genomic_DNA"/>
</dbReference>
<dbReference type="InterPro" id="IPR050464">
    <property type="entry name" value="Zeta_carotene_desat/Oxidored"/>
</dbReference>
<reference evidence="2" key="1">
    <citation type="submission" date="2022-05" db="EMBL/GenBank/DDBJ databases">
        <authorList>
            <person name="Pankratov T."/>
        </authorList>
    </citation>
    <scope>NUCLEOTIDE SEQUENCE</scope>
    <source>
        <strain evidence="2">BP6-180914</strain>
    </source>
</reference>
<evidence type="ECO:0000313" key="3">
    <source>
        <dbReference type="Proteomes" id="UP001165667"/>
    </source>
</evidence>
<dbReference type="SUPFAM" id="SSF51905">
    <property type="entry name" value="FAD/NAD(P)-binding domain"/>
    <property type="match status" value="1"/>
</dbReference>
<dbReference type="RefSeq" id="WP_282583993.1">
    <property type="nucleotide sequence ID" value="NZ_JAMOIM010000003.1"/>
</dbReference>
<dbReference type="InterPro" id="IPR002937">
    <property type="entry name" value="Amino_oxidase"/>
</dbReference>
<dbReference type="Pfam" id="PF01593">
    <property type="entry name" value="Amino_oxidase"/>
    <property type="match status" value="1"/>
</dbReference>
<keyword evidence="3" id="KW-1185">Reference proteome</keyword>